<name>A0A975BMR1_9BACT</name>
<evidence type="ECO:0000313" key="1">
    <source>
        <dbReference type="EMBL" id="QTA88295.1"/>
    </source>
</evidence>
<evidence type="ECO:0000313" key="2">
    <source>
        <dbReference type="Proteomes" id="UP000663722"/>
    </source>
</evidence>
<dbReference type="EMBL" id="CP061800">
    <property type="protein sequence ID" value="QTA88295.1"/>
    <property type="molecule type" value="Genomic_DNA"/>
</dbReference>
<proteinExistence type="predicted"/>
<reference evidence="1" key="1">
    <citation type="journal article" date="2021" name="Microb. Physiol.">
        <title>Proteogenomic Insights into the Physiology of Marine, Sulfate-Reducing, Filamentous Desulfonema limicola and Desulfonema magnum.</title>
        <authorList>
            <person name="Schnaars V."/>
            <person name="Wohlbrand L."/>
            <person name="Scheve S."/>
            <person name="Hinrichs C."/>
            <person name="Reinhardt R."/>
            <person name="Rabus R."/>
        </authorList>
    </citation>
    <scope>NUCLEOTIDE SEQUENCE</scope>
    <source>
        <strain evidence="1">4be13</strain>
    </source>
</reference>
<protein>
    <submittedName>
        <fullName evidence="1">Uncharacterized protein</fullName>
    </submittedName>
</protein>
<keyword evidence="2" id="KW-1185">Reference proteome</keyword>
<dbReference type="Proteomes" id="UP000663722">
    <property type="component" value="Chromosome"/>
</dbReference>
<accession>A0A975BMR1</accession>
<organism evidence="1 2">
    <name type="scientific">Desulfonema magnum</name>
    <dbReference type="NCBI Taxonomy" id="45655"/>
    <lineage>
        <taxon>Bacteria</taxon>
        <taxon>Pseudomonadati</taxon>
        <taxon>Thermodesulfobacteriota</taxon>
        <taxon>Desulfobacteria</taxon>
        <taxon>Desulfobacterales</taxon>
        <taxon>Desulfococcaceae</taxon>
        <taxon>Desulfonema</taxon>
    </lineage>
</organism>
<dbReference type="KEGG" id="dmm:dnm_043380"/>
<gene>
    <name evidence="1" type="ORF">dnm_043380</name>
</gene>
<sequence>MPSYGALSAETDAPQSYKYAAPTGLLRKRSVGLHLLTPLSPCQEIEKVLARSLSMT</sequence>
<dbReference type="AlphaFoldDB" id="A0A975BMR1"/>